<feature type="transmembrane region" description="Helical" evidence="1">
    <location>
        <begin position="761"/>
        <end position="782"/>
    </location>
</feature>
<dbReference type="AlphaFoldDB" id="A0A955J338"/>
<keyword evidence="1" id="KW-1133">Transmembrane helix</keyword>
<gene>
    <name evidence="2" type="ORF">KC980_01590</name>
</gene>
<feature type="transmembrane region" description="Helical" evidence="1">
    <location>
        <begin position="83"/>
        <end position="106"/>
    </location>
</feature>
<feature type="transmembrane region" description="Helical" evidence="1">
    <location>
        <begin position="126"/>
        <end position="146"/>
    </location>
</feature>
<evidence type="ECO:0000313" key="2">
    <source>
        <dbReference type="EMBL" id="MCA9308180.1"/>
    </source>
</evidence>
<proteinExistence type="predicted"/>
<evidence type="ECO:0000256" key="1">
    <source>
        <dbReference type="SAM" id="Phobius"/>
    </source>
</evidence>
<keyword evidence="1" id="KW-0472">Membrane</keyword>
<feature type="transmembrane region" description="Helical" evidence="1">
    <location>
        <begin position="49"/>
        <end position="74"/>
    </location>
</feature>
<reference evidence="2" key="2">
    <citation type="journal article" date="2021" name="Microbiome">
        <title>Successional dynamics and alternative stable states in a saline activated sludge microbial community over 9 years.</title>
        <authorList>
            <person name="Wang Y."/>
            <person name="Ye J."/>
            <person name="Ju F."/>
            <person name="Liu L."/>
            <person name="Boyd J.A."/>
            <person name="Deng Y."/>
            <person name="Parks D.H."/>
            <person name="Jiang X."/>
            <person name="Yin X."/>
            <person name="Woodcroft B.J."/>
            <person name="Tyson G.W."/>
            <person name="Hugenholtz P."/>
            <person name="Polz M.F."/>
            <person name="Zhang T."/>
        </authorList>
    </citation>
    <scope>NUCLEOTIDE SEQUENCE</scope>
    <source>
        <strain evidence="2">HKST-UBA79</strain>
    </source>
</reference>
<organism evidence="2 3">
    <name type="scientific">candidate division WWE3 bacterium</name>
    <dbReference type="NCBI Taxonomy" id="2053526"/>
    <lineage>
        <taxon>Bacteria</taxon>
        <taxon>Katanobacteria</taxon>
    </lineage>
</organism>
<accession>A0A955J338</accession>
<dbReference type="Proteomes" id="UP000740557">
    <property type="component" value="Unassembled WGS sequence"/>
</dbReference>
<protein>
    <submittedName>
        <fullName evidence="2">Uncharacterized protein</fullName>
    </submittedName>
</protein>
<name>A0A955J338_UNCKA</name>
<reference evidence="2" key="1">
    <citation type="submission" date="2020-04" db="EMBL/GenBank/DDBJ databases">
        <authorList>
            <person name="Zhang T."/>
        </authorList>
    </citation>
    <scope>NUCLEOTIDE SEQUENCE</scope>
    <source>
        <strain evidence="2">HKST-UBA79</strain>
    </source>
</reference>
<feature type="transmembrane region" description="Helical" evidence="1">
    <location>
        <begin position="158"/>
        <end position="182"/>
    </location>
</feature>
<evidence type="ECO:0000313" key="3">
    <source>
        <dbReference type="Proteomes" id="UP000740557"/>
    </source>
</evidence>
<comment type="caution">
    <text evidence="2">The sequence shown here is derived from an EMBL/GenBank/DDBJ whole genome shotgun (WGS) entry which is preliminary data.</text>
</comment>
<feature type="non-terminal residue" evidence="2">
    <location>
        <position position="1"/>
    </location>
</feature>
<dbReference type="EMBL" id="JAGQNX010000045">
    <property type="protein sequence ID" value="MCA9308180.1"/>
    <property type="molecule type" value="Genomic_DNA"/>
</dbReference>
<keyword evidence="1" id="KW-0812">Transmembrane</keyword>
<sequence>IGFRGNQHNPLVGLVPTTSLFDVFRLMGQWAFDYSYFTAIDNTLKYNSYYYLSSSLILLQFLLFALIFSTLFLLKSKPTFYKFALALSLVGIFLTKGNLEPFAFLYEWLYHNFPGFFIYREPYTKFIIYAHLGYSLLLGYALEPFYKYLKSMYSINLFAYYIVLSLFISVQVFPVFTSSMYLTKNTGPIRSSYIKVPDYWHEALNYTNDLEGRILNLPYMDSAQYLWEYGAVYIGSVMSYLGKAESTSAHWYYTPLFLDDANTYALYKDTPYFKNFLSYLNISYVVHEKDRDWRWKEFNKDRVGPKKLQTFLDSRDYLTKTTSFGTYTAEHLQKVDAQHPLTWPPGAKTLTNEDNQAYTTLLKNNLEGESILDLYEVDDSVKLPFVYTSNNVMHIAGEPNDIVVPLSFPDFDTSSVLLFSNSAPLKDTIANSYLVPKILNDRACSMICFEFKTLHASDYELFLNKSGVLKSVNQINYRILDTNSTEIYTNNISIDSPDLWASLGQASLNPNTTYILAIDSIQDSGPPLMVPKAGLAHLIDTLLLPFLEQQHFSAEQVHLLGILDLNSINSKLSDSVHISFNGDDSSIVGITRVKILDDTPEGAAHLVIPLSKMPDNTISMTLNSEENLGNYLFIYEVGNSVSSLKIENLNFNFKPQLKFAFKNSVDSTNLPITPLEFTALDYLHYKVTVPRDQLNKHLVINQGYAPYWQASVNGKVLEDHYPVNLYVNGWYLDEKAFEDAAFNDSNLDIDIIYLPNLYATYGVYITVLGYVFCIVYLIFVSFRPLTIKTPSN</sequence>